<dbReference type="PANTHER" id="PTHR43284:SF1">
    <property type="entry name" value="ASPARAGINE SYNTHETASE"/>
    <property type="match status" value="1"/>
</dbReference>
<dbReference type="InterPro" id="IPR001962">
    <property type="entry name" value="Asn_synthase"/>
</dbReference>
<dbReference type="InterPro" id="IPR014729">
    <property type="entry name" value="Rossmann-like_a/b/a_fold"/>
</dbReference>
<dbReference type="GO" id="GO:0004066">
    <property type="term" value="F:asparagine synthase (glutamine-hydrolyzing) activity"/>
    <property type="evidence" value="ECO:0007669"/>
    <property type="project" value="UniProtKB-EC"/>
</dbReference>
<dbReference type="AlphaFoldDB" id="A0A482F4W2"/>
<evidence type="ECO:0000256" key="2">
    <source>
        <dbReference type="ARBA" id="ARBA00012737"/>
    </source>
</evidence>
<dbReference type="Pfam" id="PF00733">
    <property type="entry name" value="Asn_synthase"/>
    <property type="match status" value="1"/>
</dbReference>
<dbReference type="PANTHER" id="PTHR43284">
    <property type="entry name" value="ASPARAGINE SYNTHETASE (GLUTAMINE-HYDROLYZING)"/>
    <property type="match status" value="1"/>
</dbReference>
<comment type="catalytic activity">
    <reaction evidence="4">
        <text>L-aspartate + L-glutamine + ATP + H2O = L-asparagine + L-glutamate + AMP + diphosphate + H(+)</text>
        <dbReference type="Rhea" id="RHEA:12228"/>
        <dbReference type="ChEBI" id="CHEBI:15377"/>
        <dbReference type="ChEBI" id="CHEBI:15378"/>
        <dbReference type="ChEBI" id="CHEBI:29985"/>
        <dbReference type="ChEBI" id="CHEBI:29991"/>
        <dbReference type="ChEBI" id="CHEBI:30616"/>
        <dbReference type="ChEBI" id="CHEBI:33019"/>
        <dbReference type="ChEBI" id="CHEBI:58048"/>
        <dbReference type="ChEBI" id="CHEBI:58359"/>
        <dbReference type="ChEBI" id="CHEBI:456215"/>
        <dbReference type="EC" id="6.3.5.4"/>
    </reaction>
</comment>
<dbReference type="EMBL" id="MH733623">
    <property type="protein sequence ID" value="QBN22645.1"/>
    <property type="molecule type" value="Genomic_DNA"/>
</dbReference>
<name>A0A482F4W2_9MICO</name>
<sequence length="600" mass="65211">MTSGRDPRALLLTITERPEAIATACRDLSSTASTGGLTLMWIEAGRHSTRVVDASGRACGFASFPSRSAATEIRTCESSAVAMHRDLARRGARVVAIWTGEEVSIRGSATGFDRIYYSTDAQCTVVSDRADTLAEHVGAQIDHTGLAISLISPVSHPFDQGPLWTGIVPVQPGLMLSIRAGTPPAVIPWWDPPDAHASLSDGAKGVRSAIQESVRDAGAGHDAILADLSGGLDSTTITALGLDLFPRTHFVALTAGDLGQNRDQMWAEQAARHLRPGEHIMLGGADLPLVYSDTLDLGAETDHPSPALATRSTIRSIAAIGRTAGATTHLTGHGGDHMFYGMPTLLRDSVWRRPRGSLRKINAYRHMLGWPLHEIIRQLLCRQTYAECIKDYDRQSPVRKDRIPILRWTTPPTLPPWISNHGRDLIAEYVVSPTTDLSPMSRRPGAHAELDTIRQGAQLARAISQISFAHGLELQAPFFDDRVLTATLTLDAEARVDPWSYKAPLKLAMVDILPHATLTRTSKDEGSLELELGIRENRSDIRDLLEDSHLANLGIIDADILHHALETEMHPALSDSGLTTTICTESWLRGRILTTGMDQP</sequence>
<dbReference type="EC" id="6.3.5.4" evidence="2"/>
<dbReference type="GO" id="GO:0006529">
    <property type="term" value="P:asparagine biosynthetic process"/>
    <property type="evidence" value="ECO:0007669"/>
    <property type="project" value="UniProtKB-KW"/>
</dbReference>
<comment type="pathway">
    <text evidence="1">Amino-acid biosynthesis; L-asparagine biosynthesis; L-asparagine from L-aspartate (L-Gln route): step 1/1.</text>
</comment>
<evidence type="ECO:0000313" key="6">
    <source>
        <dbReference type="EMBL" id="QBN22645.1"/>
    </source>
</evidence>
<evidence type="ECO:0000259" key="5">
    <source>
        <dbReference type="Pfam" id="PF00733"/>
    </source>
</evidence>
<proteinExistence type="predicted"/>
<reference evidence="6" key="1">
    <citation type="submission" date="2018-08" db="EMBL/GenBank/DDBJ databases">
        <authorList>
            <person name="Zhu S."/>
        </authorList>
    </citation>
    <scope>NUCLEOTIDE SEQUENCE</scope>
    <source>
        <strain evidence="6">DSM 10542</strain>
    </source>
</reference>
<keyword evidence="3" id="KW-0061">Asparagine biosynthesis</keyword>
<feature type="domain" description="Asparagine synthetase" evidence="5">
    <location>
        <begin position="206"/>
        <end position="587"/>
    </location>
</feature>
<evidence type="ECO:0000256" key="1">
    <source>
        <dbReference type="ARBA" id="ARBA00005187"/>
    </source>
</evidence>
<organism evidence="6">
    <name type="scientific">Sanguibacter keddieii</name>
    <dbReference type="NCBI Taxonomy" id="60920"/>
    <lineage>
        <taxon>Bacteria</taxon>
        <taxon>Bacillati</taxon>
        <taxon>Actinomycetota</taxon>
        <taxon>Actinomycetes</taxon>
        <taxon>Micrococcales</taxon>
        <taxon>Sanguibacteraceae</taxon>
        <taxon>Sanguibacter</taxon>
    </lineage>
</organism>
<dbReference type="Gene3D" id="3.40.50.620">
    <property type="entry name" value="HUPs"/>
    <property type="match status" value="2"/>
</dbReference>
<dbReference type="InterPro" id="IPR051786">
    <property type="entry name" value="ASN_synthetase/amidase"/>
</dbReference>
<evidence type="ECO:0000256" key="3">
    <source>
        <dbReference type="ARBA" id="ARBA00022888"/>
    </source>
</evidence>
<protein>
    <recommendedName>
        <fullName evidence="2">asparagine synthase (glutamine-hydrolyzing)</fullName>
        <ecNumber evidence="2">6.3.5.4</ecNumber>
    </recommendedName>
</protein>
<accession>A0A482F4W2</accession>
<evidence type="ECO:0000256" key="4">
    <source>
        <dbReference type="ARBA" id="ARBA00048741"/>
    </source>
</evidence>
<dbReference type="SUPFAM" id="SSF52402">
    <property type="entry name" value="Adenine nucleotide alpha hydrolases-like"/>
    <property type="match status" value="1"/>
</dbReference>
<keyword evidence="3" id="KW-0028">Amino-acid biosynthesis</keyword>